<keyword evidence="13" id="KW-0479">Metal-binding</keyword>
<keyword evidence="13" id="KW-0460">Magnesium</keyword>
<evidence type="ECO:0000256" key="9">
    <source>
        <dbReference type="ARBA" id="ARBA00029596"/>
    </source>
</evidence>
<comment type="function">
    <text evidence="8">Catalyzes the aldol cleavage of 4-hydroxy-4-methyl-2-oxoglutarate (HMG) into 2 molecules of pyruvate. Also contains a secondary oxaloacetate (OAA) decarboxylase activity due to the common pyruvate enolate transition state formed following C-C bond cleavage in the retro-aldol and decarboxylation reactions.</text>
</comment>
<comment type="catalytic activity">
    <reaction evidence="12">
        <text>oxaloacetate + H(+) = pyruvate + CO2</text>
        <dbReference type="Rhea" id="RHEA:15641"/>
        <dbReference type="ChEBI" id="CHEBI:15361"/>
        <dbReference type="ChEBI" id="CHEBI:15378"/>
        <dbReference type="ChEBI" id="CHEBI:16452"/>
        <dbReference type="ChEBI" id="CHEBI:16526"/>
        <dbReference type="EC" id="4.1.1.112"/>
    </reaction>
</comment>
<dbReference type="GO" id="GO:0008948">
    <property type="term" value="F:oxaloacetate decarboxylase activity"/>
    <property type="evidence" value="ECO:0007669"/>
    <property type="project" value="UniProtKB-EC"/>
</dbReference>
<dbReference type="GO" id="GO:0046872">
    <property type="term" value="F:metal ion binding"/>
    <property type="evidence" value="ECO:0007669"/>
    <property type="project" value="UniProtKB-KW"/>
</dbReference>
<comment type="cofactor">
    <cofactor evidence="2">
        <name>a divalent metal cation</name>
        <dbReference type="ChEBI" id="CHEBI:60240"/>
    </cofactor>
</comment>
<dbReference type="EC" id="4.1.1.112" evidence="6"/>
<keyword evidence="15" id="KW-1185">Reference proteome</keyword>
<dbReference type="PANTHER" id="PTHR33254:SF4">
    <property type="entry name" value="4-HYDROXY-4-METHYL-2-OXOGLUTARATE ALDOLASE 3-RELATED"/>
    <property type="match status" value="1"/>
</dbReference>
<evidence type="ECO:0000256" key="1">
    <source>
        <dbReference type="ARBA" id="ARBA00001342"/>
    </source>
</evidence>
<gene>
    <name evidence="14" type="ORF">E1757_03545</name>
</gene>
<sequence length="235" mass="26269">MTTTNMPVALNIADISERFLKCNTATIYDVMDRMGYPHQCLDLTIRGLDRRMRIAGPAFTVRGTREPRFDDNFPRPELKNFGLLKAITPGSVVVINAEKDMNVGHWGEMMSLTARQHGAVGAVIDGGTRDMESILNIPDWSLFAKYTSPIESKGRWRSQEFGAPIFMTGTTTSEVLVRPGDFIVGDGDGIMVIPHEIVMEVLEKTEVMEINEEGTRKDLLSGDPIDVVYKRYGRL</sequence>
<dbReference type="RefSeq" id="WP_133225421.1">
    <property type="nucleotide sequence ID" value="NZ_SMRT01000001.1"/>
</dbReference>
<comment type="similarity">
    <text evidence="3">Belongs to the class II aldolase/RraA-like family.</text>
</comment>
<dbReference type="CDD" id="cd16841">
    <property type="entry name" value="RraA_family"/>
    <property type="match status" value="1"/>
</dbReference>
<evidence type="ECO:0000256" key="8">
    <source>
        <dbReference type="ARBA" id="ARBA00025046"/>
    </source>
</evidence>
<dbReference type="EC" id="4.1.3.17" evidence="5"/>
<evidence type="ECO:0000256" key="13">
    <source>
        <dbReference type="PIRSR" id="PIRSR605493-1"/>
    </source>
</evidence>
<evidence type="ECO:0000256" key="11">
    <source>
        <dbReference type="ARBA" id="ARBA00032305"/>
    </source>
</evidence>
<evidence type="ECO:0000313" key="14">
    <source>
        <dbReference type="EMBL" id="TDG00710.1"/>
    </source>
</evidence>
<evidence type="ECO:0000256" key="7">
    <source>
        <dbReference type="ARBA" id="ARBA00016549"/>
    </source>
</evidence>
<feature type="binding site" evidence="13">
    <location>
        <position position="130"/>
    </location>
    <ligand>
        <name>Mg(2+)</name>
        <dbReference type="ChEBI" id="CHEBI:18420"/>
    </ligand>
</feature>
<evidence type="ECO:0000256" key="3">
    <source>
        <dbReference type="ARBA" id="ARBA00008621"/>
    </source>
</evidence>
<evidence type="ECO:0000256" key="4">
    <source>
        <dbReference type="ARBA" id="ARBA00011233"/>
    </source>
</evidence>
<dbReference type="PANTHER" id="PTHR33254">
    <property type="entry name" value="4-HYDROXY-4-METHYL-2-OXOGLUTARATE ALDOLASE 3-RELATED"/>
    <property type="match status" value="1"/>
</dbReference>
<evidence type="ECO:0000256" key="10">
    <source>
        <dbReference type="ARBA" id="ARBA00030169"/>
    </source>
</evidence>
<protein>
    <recommendedName>
        <fullName evidence="7">Putative 4-hydroxy-4-methyl-2-oxoglutarate aldolase</fullName>
        <ecNumber evidence="6">4.1.1.112</ecNumber>
        <ecNumber evidence="5">4.1.3.17</ecNumber>
    </recommendedName>
    <alternativeName>
        <fullName evidence="11">Oxaloacetate decarboxylase</fullName>
    </alternativeName>
    <alternativeName>
        <fullName evidence="9">Regulator of ribonuclease activity homolog</fullName>
    </alternativeName>
    <alternativeName>
        <fullName evidence="10">RraA-like protein</fullName>
    </alternativeName>
</protein>
<accession>A0A4R5KXC4</accession>
<comment type="cofactor">
    <cofactor evidence="13">
        <name>Mg(2+)</name>
        <dbReference type="ChEBI" id="CHEBI:18420"/>
    </cofactor>
</comment>
<evidence type="ECO:0000256" key="5">
    <source>
        <dbReference type="ARBA" id="ARBA00012213"/>
    </source>
</evidence>
<dbReference type="InterPro" id="IPR005493">
    <property type="entry name" value="RraA/RraA-like"/>
</dbReference>
<comment type="caution">
    <text evidence="14">The sequence shown here is derived from an EMBL/GenBank/DDBJ whole genome shotgun (WGS) entry which is preliminary data.</text>
</comment>
<dbReference type="OrthoDB" id="9784786at2"/>
<evidence type="ECO:0000256" key="2">
    <source>
        <dbReference type="ARBA" id="ARBA00001968"/>
    </source>
</evidence>
<dbReference type="AlphaFoldDB" id="A0A4R5KXC4"/>
<comment type="subunit">
    <text evidence="4">Homotrimer.</text>
</comment>
<dbReference type="SUPFAM" id="SSF89562">
    <property type="entry name" value="RraA-like"/>
    <property type="match status" value="1"/>
</dbReference>
<dbReference type="EMBL" id="SMRT01000001">
    <property type="protein sequence ID" value="TDG00710.1"/>
    <property type="molecule type" value="Genomic_DNA"/>
</dbReference>
<organism evidence="14 15">
    <name type="scientific">Paenibacillus piri</name>
    <dbReference type="NCBI Taxonomy" id="2547395"/>
    <lineage>
        <taxon>Bacteria</taxon>
        <taxon>Bacillati</taxon>
        <taxon>Bacillota</taxon>
        <taxon>Bacilli</taxon>
        <taxon>Bacillales</taxon>
        <taxon>Paenibacillaceae</taxon>
        <taxon>Paenibacillus</taxon>
    </lineage>
</organism>
<feature type="binding site" evidence="13">
    <location>
        <position position="129"/>
    </location>
    <ligand>
        <name>substrate</name>
    </ligand>
</feature>
<name>A0A4R5KXC4_9BACL</name>
<comment type="catalytic activity">
    <reaction evidence="1">
        <text>4-hydroxy-4-methyl-2-oxoglutarate = 2 pyruvate</text>
        <dbReference type="Rhea" id="RHEA:22748"/>
        <dbReference type="ChEBI" id="CHEBI:15361"/>
        <dbReference type="ChEBI" id="CHEBI:58276"/>
        <dbReference type="EC" id="4.1.3.17"/>
    </reaction>
</comment>
<proteinExistence type="inferred from homology"/>
<dbReference type="InterPro" id="IPR036704">
    <property type="entry name" value="RraA/RraA-like_sf"/>
</dbReference>
<feature type="binding site" evidence="13">
    <location>
        <begin position="107"/>
        <end position="110"/>
    </location>
    <ligand>
        <name>substrate</name>
    </ligand>
</feature>
<dbReference type="Proteomes" id="UP000295636">
    <property type="component" value="Unassembled WGS sequence"/>
</dbReference>
<evidence type="ECO:0000256" key="12">
    <source>
        <dbReference type="ARBA" id="ARBA00047973"/>
    </source>
</evidence>
<dbReference type="GO" id="GO:0047443">
    <property type="term" value="F:4-hydroxy-4-methyl-2-oxoglutarate aldolase activity"/>
    <property type="evidence" value="ECO:0007669"/>
    <property type="project" value="UniProtKB-EC"/>
</dbReference>
<reference evidence="14 15" key="1">
    <citation type="submission" date="2019-03" db="EMBL/GenBank/DDBJ databases">
        <title>This is whole genome sequence of Paenibacillus sp MS74 strain.</title>
        <authorList>
            <person name="Trinh H.N."/>
        </authorList>
    </citation>
    <scope>NUCLEOTIDE SEQUENCE [LARGE SCALE GENOMIC DNA]</scope>
    <source>
        <strain evidence="14 15">MS74</strain>
    </source>
</reference>
<evidence type="ECO:0000313" key="15">
    <source>
        <dbReference type="Proteomes" id="UP000295636"/>
    </source>
</evidence>
<evidence type="ECO:0000256" key="6">
    <source>
        <dbReference type="ARBA" id="ARBA00012947"/>
    </source>
</evidence>
<dbReference type="Pfam" id="PF03737">
    <property type="entry name" value="RraA-like"/>
    <property type="match status" value="1"/>
</dbReference>
<dbReference type="Gene3D" id="3.50.30.40">
    <property type="entry name" value="Ribonuclease E inhibitor RraA/RraA-like"/>
    <property type="match status" value="1"/>
</dbReference>